<dbReference type="GO" id="GO:0018836">
    <property type="term" value="F:alkylmercury lyase activity"/>
    <property type="evidence" value="ECO:0007669"/>
    <property type="project" value="InterPro"/>
</dbReference>
<dbReference type="InterPro" id="IPR053717">
    <property type="entry name" value="MerB_lyase_sf"/>
</dbReference>
<evidence type="ECO:0000313" key="2">
    <source>
        <dbReference type="EMBL" id="PWR16856.1"/>
    </source>
</evidence>
<dbReference type="InterPro" id="IPR004927">
    <property type="entry name" value="MerB"/>
</dbReference>
<sequence length="181" mass="19279">MGFRHRRRRPASSAADAVGLDAAAALRQLSAVDLLPVDDGGRLIAAYPFSPVPTPHTVSLGDVDVFAMCAIHALGMPFMLDTDALITSADPHTGKPIQVTVAEGAATYQPPEAVVVYAASRATGRSVDTCCFTINFFTSARKRPGVDHRPSHPHRHRPRPGPGHHAGPRHLRAPGDCPRFG</sequence>
<evidence type="ECO:0008006" key="4">
    <source>
        <dbReference type="Google" id="ProtNLM"/>
    </source>
</evidence>
<reference evidence="2 3" key="1">
    <citation type="submission" date="2018-05" db="EMBL/GenBank/DDBJ databases">
        <title>Micromonosporas from Atacama Desert.</title>
        <authorList>
            <person name="Carro L."/>
            <person name="Golinska P."/>
            <person name="Klenk H.-P."/>
            <person name="Goodfellow M."/>
        </authorList>
    </citation>
    <scope>NUCLEOTIDE SEQUENCE [LARGE SCALE GENOMIC DNA]</scope>
    <source>
        <strain evidence="2 3">4G51</strain>
    </source>
</reference>
<proteinExistence type="predicted"/>
<evidence type="ECO:0000313" key="3">
    <source>
        <dbReference type="Proteomes" id="UP000246050"/>
    </source>
</evidence>
<dbReference type="AlphaFoldDB" id="A0A317DSN7"/>
<dbReference type="Proteomes" id="UP000246050">
    <property type="component" value="Unassembled WGS sequence"/>
</dbReference>
<dbReference type="SUPFAM" id="SSF160387">
    <property type="entry name" value="NosL/MerB-like"/>
    <property type="match status" value="1"/>
</dbReference>
<feature type="region of interest" description="Disordered" evidence="1">
    <location>
        <begin position="142"/>
        <end position="181"/>
    </location>
</feature>
<evidence type="ECO:0000256" key="1">
    <source>
        <dbReference type="SAM" id="MobiDB-lite"/>
    </source>
</evidence>
<gene>
    <name evidence="2" type="ORF">DKT69_03345</name>
</gene>
<accession>A0A317DSN7</accession>
<comment type="caution">
    <text evidence="2">The sequence shown here is derived from an EMBL/GenBank/DDBJ whole genome shotgun (WGS) entry which is preliminary data.</text>
</comment>
<name>A0A317DSN7_9ACTN</name>
<protein>
    <recommendedName>
        <fullName evidence="4">Alkylmercury lyase</fullName>
    </recommendedName>
</protein>
<dbReference type="Pfam" id="PF03243">
    <property type="entry name" value="MerB"/>
    <property type="match status" value="1"/>
</dbReference>
<dbReference type="EMBL" id="QGKS01000092">
    <property type="protein sequence ID" value="PWR16856.1"/>
    <property type="molecule type" value="Genomic_DNA"/>
</dbReference>
<organism evidence="2 3">
    <name type="scientific">Micromonospora sicca</name>
    <dbReference type="NCBI Taxonomy" id="2202420"/>
    <lineage>
        <taxon>Bacteria</taxon>
        <taxon>Bacillati</taxon>
        <taxon>Actinomycetota</taxon>
        <taxon>Actinomycetes</taxon>
        <taxon>Micromonosporales</taxon>
        <taxon>Micromonosporaceae</taxon>
        <taxon>Micromonospora</taxon>
    </lineage>
</organism>
<dbReference type="Gene3D" id="3.30.450.410">
    <property type="match status" value="1"/>
</dbReference>